<organism evidence="2 3">
    <name type="scientific">Caproicibacter fermentans</name>
    <dbReference type="NCBI Taxonomy" id="2576756"/>
    <lineage>
        <taxon>Bacteria</taxon>
        <taxon>Bacillati</taxon>
        <taxon>Bacillota</taxon>
        <taxon>Clostridia</taxon>
        <taxon>Eubacteriales</taxon>
        <taxon>Acutalibacteraceae</taxon>
        <taxon>Caproicibacter</taxon>
    </lineage>
</organism>
<dbReference type="OrthoDB" id="1847944at2"/>
<evidence type="ECO:0000256" key="1">
    <source>
        <dbReference type="SAM" id="MobiDB-lite"/>
    </source>
</evidence>
<protein>
    <submittedName>
        <fullName evidence="2">Uncharacterized protein</fullName>
    </submittedName>
</protein>
<keyword evidence="3" id="KW-1185">Reference proteome</keyword>
<proteinExistence type="predicted"/>
<dbReference type="EMBL" id="VWXL01000048">
    <property type="protein sequence ID" value="MVB10832.1"/>
    <property type="molecule type" value="Genomic_DNA"/>
</dbReference>
<dbReference type="Proteomes" id="UP000469440">
    <property type="component" value="Unassembled WGS sequence"/>
</dbReference>
<evidence type="ECO:0000313" key="2">
    <source>
        <dbReference type="EMBL" id="MVB10832.1"/>
    </source>
</evidence>
<feature type="compositionally biased region" description="Basic and acidic residues" evidence="1">
    <location>
        <begin position="472"/>
        <end position="483"/>
    </location>
</feature>
<gene>
    <name evidence="2" type="ORF">CAFE_15300</name>
</gene>
<dbReference type="RefSeq" id="WP_156990265.1">
    <property type="nucleotide sequence ID" value="NZ_VWXL01000048.1"/>
</dbReference>
<sequence length="483" mass="54462">MDNLLDMLTKAGYEVSSIGSDVLPCTLGLGDQPIGFLMDDLSVRLLPDQEKERARLQPVIAFAAENQGIEQDQGEYKLSQYQNVILTASFDYESCRPVYNIYSEDQNKEWTLLNSSEVKSVATKDFVARSGLVSGEIPAPTLETSRVRQFMNAIKDKGYQFRENREEAQRSYEITDRDGKTVGYIGKNNRVTIISEDSRVKRTLTNAYLDTNPDNVLLPPFFERLKERLKDIGLALKVIFTPKGKHYAIHNERQEIAAVSEQHEVTYTDAATAAQKTRIDALVEELRQEQLEKEQPAATVSQEPEQNYNRTFGMEQAAISPADIQHFAEAVLSDPAMAEALFQTVLSDPEFVSRLNENLAQTQDAATPTNESPSPELNQEAATEKQSVQESPAAQKIKQSFEKEYGYLQTLFGFNQEKYDALKADMTARFGTADPKEFSEMLAQGKFDKSDSLQGKLEISQRIAEMKNNARTQREKTQEKERA</sequence>
<feature type="region of interest" description="Disordered" evidence="1">
    <location>
        <begin position="361"/>
        <end position="395"/>
    </location>
</feature>
<accession>A0A6N8HYJ7</accession>
<name>A0A6N8HYJ7_9FIRM</name>
<dbReference type="AlphaFoldDB" id="A0A6N8HYJ7"/>
<feature type="compositionally biased region" description="Polar residues" evidence="1">
    <location>
        <begin position="361"/>
        <end position="392"/>
    </location>
</feature>
<feature type="region of interest" description="Disordered" evidence="1">
    <location>
        <begin position="463"/>
        <end position="483"/>
    </location>
</feature>
<comment type="caution">
    <text evidence="2">The sequence shown here is derived from an EMBL/GenBank/DDBJ whole genome shotgun (WGS) entry which is preliminary data.</text>
</comment>
<reference evidence="2 3" key="1">
    <citation type="submission" date="2019-09" db="EMBL/GenBank/DDBJ databases">
        <title>Genome sequence of Clostridium sp. EA1.</title>
        <authorList>
            <person name="Poehlein A."/>
            <person name="Bengelsdorf F.R."/>
            <person name="Daniel R."/>
        </authorList>
    </citation>
    <scope>NUCLEOTIDE SEQUENCE [LARGE SCALE GENOMIC DNA]</scope>
    <source>
        <strain evidence="2 3">EA1</strain>
    </source>
</reference>
<evidence type="ECO:0000313" key="3">
    <source>
        <dbReference type="Proteomes" id="UP000469440"/>
    </source>
</evidence>